<feature type="domain" description="Tr-type G" evidence="11">
    <location>
        <begin position="10"/>
        <end position="206"/>
    </location>
</feature>
<dbReference type="PROSITE" id="PS51722">
    <property type="entry name" value="G_TR_2"/>
    <property type="match status" value="1"/>
</dbReference>
<evidence type="ECO:0000256" key="3">
    <source>
        <dbReference type="ARBA" id="ARBA00022741"/>
    </source>
</evidence>
<dbReference type="Pfam" id="PF00009">
    <property type="entry name" value="GTP_EFTU"/>
    <property type="match status" value="1"/>
</dbReference>
<dbReference type="GO" id="GO:0003746">
    <property type="term" value="F:translation elongation factor activity"/>
    <property type="evidence" value="ECO:0007669"/>
    <property type="project" value="UniProtKB-UniRule"/>
</dbReference>
<dbReference type="NCBIfam" id="TIGR00485">
    <property type="entry name" value="EF-Tu"/>
    <property type="match status" value="1"/>
</dbReference>
<proteinExistence type="inferred from homology"/>
<dbReference type="EMBL" id="QGDL01000012">
    <property type="protein sequence ID" value="PWJ23818.1"/>
    <property type="molecule type" value="Genomic_DNA"/>
</dbReference>
<dbReference type="GO" id="GO:0003924">
    <property type="term" value="F:GTPase activity"/>
    <property type="evidence" value="ECO:0007669"/>
    <property type="project" value="UniProtKB-UniRule"/>
</dbReference>
<feature type="binding site" evidence="10">
    <location>
        <begin position="137"/>
        <end position="140"/>
    </location>
    <ligand>
        <name>GTP</name>
        <dbReference type="ChEBI" id="CHEBI:37565"/>
    </ligand>
</feature>
<dbReference type="EC" id="3.6.5.3" evidence="10"/>
<comment type="function">
    <text evidence="10">GTP hydrolase that promotes the GTP-dependent binding of aminoacyl-tRNA to the A-site of ribosomes during protein biosynthesis.</text>
</comment>
<dbReference type="Pfam" id="PF03143">
    <property type="entry name" value="GTP_EFTU_D3"/>
    <property type="match status" value="1"/>
</dbReference>
<dbReference type="InterPro" id="IPR033720">
    <property type="entry name" value="EFTU_2"/>
</dbReference>
<evidence type="ECO:0000256" key="2">
    <source>
        <dbReference type="ARBA" id="ARBA00022490"/>
    </source>
</evidence>
<evidence type="ECO:0000256" key="9">
    <source>
        <dbReference type="ARBA" id="ARBA00029554"/>
    </source>
</evidence>
<dbReference type="SUPFAM" id="SSF50465">
    <property type="entry name" value="EF-Tu/eEF-1alpha/eIF2-gamma C-terminal domain"/>
    <property type="match status" value="1"/>
</dbReference>
<dbReference type="InterPro" id="IPR004541">
    <property type="entry name" value="Transl_elong_EFTu/EF1A_bac/org"/>
</dbReference>
<keyword evidence="7 10" id="KW-0648">Protein biosynthesis</keyword>
<comment type="caution">
    <text evidence="12">The sequence shown here is derived from an EMBL/GenBank/DDBJ whole genome shotgun (WGS) entry which is preliminary data.</text>
</comment>
<keyword evidence="6 10" id="KW-0460">Magnesium</keyword>
<evidence type="ECO:0000256" key="10">
    <source>
        <dbReference type="HAMAP-Rule" id="MF_00118"/>
    </source>
</evidence>
<dbReference type="InterPro" id="IPR031157">
    <property type="entry name" value="G_TR_CS"/>
</dbReference>
<evidence type="ECO:0000259" key="11">
    <source>
        <dbReference type="PROSITE" id="PS51722"/>
    </source>
</evidence>
<comment type="similarity">
    <text evidence="1 10">Belongs to the TRAFAC class translation factor GTPase superfamily. Classic translation factor GTPase family. EF-Tu/EF-1A subfamily.</text>
</comment>
<organism evidence="12 13">
    <name type="scientific">Faecalicatena orotica</name>
    <dbReference type="NCBI Taxonomy" id="1544"/>
    <lineage>
        <taxon>Bacteria</taxon>
        <taxon>Bacillati</taxon>
        <taxon>Bacillota</taxon>
        <taxon>Clostridia</taxon>
        <taxon>Lachnospirales</taxon>
        <taxon>Lachnospiraceae</taxon>
        <taxon>Faecalicatena</taxon>
    </lineage>
</organism>
<dbReference type="InterPro" id="IPR005225">
    <property type="entry name" value="Small_GTP-bd"/>
</dbReference>
<dbReference type="GO" id="GO:0005525">
    <property type="term" value="F:GTP binding"/>
    <property type="evidence" value="ECO:0007669"/>
    <property type="project" value="UniProtKB-UniRule"/>
</dbReference>
<dbReference type="Pfam" id="PF03144">
    <property type="entry name" value="GTP_EFTU_D2"/>
    <property type="match status" value="1"/>
</dbReference>
<evidence type="ECO:0000256" key="4">
    <source>
        <dbReference type="ARBA" id="ARBA00022768"/>
    </source>
</evidence>
<dbReference type="CDD" id="cd03707">
    <property type="entry name" value="EFTU_III"/>
    <property type="match status" value="1"/>
</dbReference>
<dbReference type="InterPro" id="IPR004161">
    <property type="entry name" value="EFTu-like_2"/>
</dbReference>
<dbReference type="InterPro" id="IPR041709">
    <property type="entry name" value="EF-Tu_GTP-bd"/>
</dbReference>
<dbReference type="CDD" id="cd01884">
    <property type="entry name" value="EF_Tu"/>
    <property type="match status" value="1"/>
</dbReference>
<dbReference type="InterPro" id="IPR027417">
    <property type="entry name" value="P-loop_NTPase"/>
</dbReference>
<feature type="binding site" evidence="10">
    <location>
        <begin position="19"/>
        <end position="26"/>
    </location>
    <ligand>
        <name>GTP</name>
        <dbReference type="ChEBI" id="CHEBI:37565"/>
    </ligand>
</feature>
<dbReference type="FunFam" id="3.40.50.300:FF:000003">
    <property type="entry name" value="Elongation factor Tu"/>
    <property type="match status" value="1"/>
</dbReference>
<dbReference type="GO" id="GO:0005829">
    <property type="term" value="C:cytosol"/>
    <property type="evidence" value="ECO:0007669"/>
    <property type="project" value="TreeGrafter"/>
</dbReference>
<dbReference type="Gene3D" id="3.40.50.300">
    <property type="entry name" value="P-loop containing nucleotide triphosphate hydrolases"/>
    <property type="match status" value="1"/>
</dbReference>
<dbReference type="SUPFAM" id="SSF52540">
    <property type="entry name" value="P-loop containing nucleoside triphosphate hydrolases"/>
    <property type="match status" value="1"/>
</dbReference>
<keyword evidence="4 10" id="KW-0251">Elongation factor</keyword>
<evidence type="ECO:0000256" key="6">
    <source>
        <dbReference type="ARBA" id="ARBA00022842"/>
    </source>
</evidence>
<keyword evidence="13" id="KW-1185">Reference proteome</keyword>
<dbReference type="PROSITE" id="PS00301">
    <property type="entry name" value="G_TR_1"/>
    <property type="match status" value="1"/>
</dbReference>
<comment type="subunit">
    <text evidence="10">Monomer.</text>
</comment>
<dbReference type="Proteomes" id="UP000245845">
    <property type="component" value="Unassembled WGS sequence"/>
</dbReference>
<keyword evidence="8 10" id="KW-0342">GTP-binding</keyword>
<reference evidence="12 13" key="1">
    <citation type="submission" date="2018-05" db="EMBL/GenBank/DDBJ databases">
        <title>The Hungate 1000. A catalogue of reference genomes from the rumen microbiome.</title>
        <authorList>
            <person name="Kelly W."/>
        </authorList>
    </citation>
    <scope>NUCLEOTIDE SEQUENCE [LARGE SCALE GENOMIC DNA]</scope>
    <source>
        <strain evidence="12 13">NLAE-zl-C242</strain>
    </source>
</reference>
<comment type="subcellular location">
    <subcellularLocation>
        <location evidence="10">Cytoplasm</location>
    </subcellularLocation>
</comment>
<evidence type="ECO:0000256" key="5">
    <source>
        <dbReference type="ARBA" id="ARBA00022801"/>
    </source>
</evidence>
<comment type="catalytic activity">
    <reaction evidence="10">
        <text>GTP + H2O = GDP + phosphate + H(+)</text>
        <dbReference type="Rhea" id="RHEA:19669"/>
        <dbReference type="ChEBI" id="CHEBI:15377"/>
        <dbReference type="ChEBI" id="CHEBI:15378"/>
        <dbReference type="ChEBI" id="CHEBI:37565"/>
        <dbReference type="ChEBI" id="CHEBI:43474"/>
        <dbReference type="ChEBI" id="CHEBI:58189"/>
        <dbReference type="EC" id="3.6.5.3"/>
    </reaction>
</comment>
<gene>
    <name evidence="10" type="primary">tuf</name>
    <name evidence="12" type="ORF">A8806_11263</name>
</gene>
<dbReference type="InterPro" id="IPR000795">
    <property type="entry name" value="T_Tr_GTP-bd_dom"/>
</dbReference>
<dbReference type="AlphaFoldDB" id="A0A2Y9BLV7"/>
<dbReference type="OrthoDB" id="9804504at2"/>
<dbReference type="NCBIfam" id="NF009372">
    <property type="entry name" value="PRK12735.1"/>
    <property type="match status" value="1"/>
</dbReference>
<dbReference type="NCBIfam" id="NF000766">
    <property type="entry name" value="PRK00049.1"/>
    <property type="match status" value="1"/>
</dbReference>
<name>A0A2Y9BLV7_9FIRM</name>
<evidence type="ECO:0000313" key="12">
    <source>
        <dbReference type="EMBL" id="PWJ23818.1"/>
    </source>
</evidence>
<evidence type="ECO:0000256" key="1">
    <source>
        <dbReference type="ARBA" id="ARBA00007249"/>
    </source>
</evidence>
<dbReference type="SUPFAM" id="SSF50447">
    <property type="entry name" value="Translation proteins"/>
    <property type="match status" value="1"/>
</dbReference>
<dbReference type="HAMAP" id="MF_00118_B">
    <property type="entry name" value="EF_Tu_B"/>
    <property type="match status" value="1"/>
</dbReference>
<dbReference type="GO" id="GO:0000287">
    <property type="term" value="F:magnesium ion binding"/>
    <property type="evidence" value="ECO:0007669"/>
    <property type="project" value="UniProtKB-UniRule"/>
</dbReference>
<dbReference type="PANTHER" id="PTHR43721:SF22">
    <property type="entry name" value="ELONGATION FACTOR TU, MITOCHONDRIAL"/>
    <property type="match status" value="1"/>
</dbReference>
<dbReference type="NCBIfam" id="TIGR00231">
    <property type="entry name" value="small_GTP"/>
    <property type="match status" value="1"/>
</dbReference>
<dbReference type="Gene3D" id="2.40.30.10">
    <property type="entry name" value="Translation factors"/>
    <property type="match status" value="2"/>
</dbReference>
<feature type="binding site" evidence="10">
    <location>
        <position position="26"/>
    </location>
    <ligand>
        <name>Mg(2+)</name>
        <dbReference type="ChEBI" id="CHEBI:18420"/>
    </ligand>
</feature>
<accession>A0A2Y9BLV7</accession>
<sequence length="397" mass="43852">MAKAKFERNKPHANIGTIGHVDHGKTTLTAAITKTLSERVAGNAAVDFENIDKAPEERERGITISTAHVEYETEKRHYAHVDCPGHADYVKNMITGAAQMDGAILVVAATDGVMAQTKEHILLSRQVGVPYIVVFMNKCDMVDDEELLELVEMEIRELLSEYEFPGDDTPVIQGSALKALEDPSSEWGDKIMELMDAVDSWIPDPQRDTDKPFLMPVEDVFSITGRGTVATGRVERGTLHVSDEVEIIGIHEDVKKTVVTGIEMFRKLLDEAQAGDNIGALLRGVQRTEIERGQVLIKPGTVKCHKKFTAQVYVLTKDEGGRHTPFFNNYRPQFYFRTTDVTGVCDLPDGVEMCMPGDNVEMTIELIHPVAMEEGLGFAIREGGRTVGSGKVAKIIE</sequence>
<dbReference type="RefSeq" id="WP_109732654.1">
    <property type="nucleotide sequence ID" value="NZ_BAAACK010000025.1"/>
</dbReference>
<dbReference type="InterPro" id="IPR004160">
    <property type="entry name" value="Transl_elong_EFTu/EF1A_C"/>
</dbReference>
<keyword evidence="5 10" id="KW-0378">Hydrolase</keyword>
<dbReference type="PRINTS" id="PR00315">
    <property type="entry name" value="ELONGATNFCT"/>
</dbReference>
<evidence type="ECO:0000313" key="13">
    <source>
        <dbReference type="Proteomes" id="UP000245845"/>
    </source>
</evidence>
<dbReference type="InterPro" id="IPR050055">
    <property type="entry name" value="EF-Tu_GTPase"/>
</dbReference>
<dbReference type="NCBIfam" id="NF009373">
    <property type="entry name" value="PRK12736.1"/>
    <property type="match status" value="1"/>
</dbReference>
<dbReference type="InterPro" id="IPR009000">
    <property type="entry name" value="Transl_B-barrel_sf"/>
</dbReference>
<dbReference type="FunFam" id="2.40.30.10:FF:000001">
    <property type="entry name" value="Elongation factor Tu"/>
    <property type="match status" value="1"/>
</dbReference>
<dbReference type="InterPro" id="IPR009001">
    <property type="entry name" value="Transl_elong_EF1A/Init_IF2_C"/>
</dbReference>
<feature type="binding site" evidence="10">
    <location>
        <begin position="82"/>
        <end position="86"/>
    </location>
    <ligand>
        <name>GTP</name>
        <dbReference type="ChEBI" id="CHEBI:37565"/>
    </ligand>
</feature>
<keyword evidence="2 10" id="KW-0963">Cytoplasm</keyword>
<evidence type="ECO:0000256" key="8">
    <source>
        <dbReference type="ARBA" id="ARBA00023134"/>
    </source>
</evidence>
<dbReference type="CDD" id="cd03697">
    <property type="entry name" value="EFTU_II"/>
    <property type="match status" value="1"/>
</dbReference>
<evidence type="ECO:0000256" key="7">
    <source>
        <dbReference type="ARBA" id="ARBA00022917"/>
    </source>
</evidence>
<keyword evidence="3 10" id="KW-0547">Nucleotide-binding</keyword>
<keyword evidence="10" id="KW-0479">Metal-binding</keyword>
<dbReference type="PANTHER" id="PTHR43721">
    <property type="entry name" value="ELONGATION FACTOR TU-RELATED"/>
    <property type="match status" value="1"/>
</dbReference>
<protein>
    <recommendedName>
        <fullName evidence="9 10">Elongation factor Tu</fullName>
        <shortName evidence="10">EF-Tu</shortName>
        <ecNumber evidence="10">3.6.5.3</ecNumber>
    </recommendedName>
</protein>